<comment type="similarity">
    <text evidence="5 14 16">Belongs to the RNase HII family.</text>
</comment>
<dbReference type="Gene3D" id="3.30.420.10">
    <property type="entry name" value="Ribonuclease H-like superfamily/Ribonuclease H"/>
    <property type="match status" value="1"/>
</dbReference>
<evidence type="ECO:0000256" key="14">
    <source>
        <dbReference type="HAMAP-Rule" id="MF_00052"/>
    </source>
</evidence>
<feature type="binding site" evidence="14 15">
    <location>
        <position position="177"/>
    </location>
    <ligand>
        <name>a divalent metal cation</name>
        <dbReference type="ChEBI" id="CHEBI:60240"/>
    </ligand>
</feature>
<dbReference type="AlphaFoldDB" id="A0A7C9NM45"/>
<dbReference type="GO" id="GO:0030145">
    <property type="term" value="F:manganese ion binding"/>
    <property type="evidence" value="ECO:0007669"/>
    <property type="project" value="UniProtKB-UniRule"/>
</dbReference>
<feature type="domain" description="RNase H type-2" evidence="17">
    <location>
        <begin position="76"/>
        <end position="266"/>
    </location>
</feature>
<evidence type="ECO:0000256" key="5">
    <source>
        <dbReference type="ARBA" id="ARBA00007383"/>
    </source>
</evidence>
<protein>
    <recommendedName>
        <fullName evidence="7 14">Ribonuclease HII</fullName>
        <shortName evidence="14">RNase HII</shortName>
        <ecNumber evidence="6 14">3.1.26.4</ecNumber>
    </recommendedName>
</protein>
<comment type="function">
    <text evidence="3 14 16">Endonuclease that specifically degrades the RNA of RNA-DNA hybrids.</text>
</comment>
<dbReference type="Pfam" id="PF01351">
    <property type="entry name" value="RNase_HII"/>
    <property type="match status" value="1"/>
</dbReference>
<evidence type="ECO:0000256" key="6">
    <source>
        <dbReference type="ARBA" id="ARBA00012180"/>
    </source>
</evidence>
<dbReference type="GO" id="GO:0004523">
    <property type="term" value="F:RNA-DNA hybrid ribonuclease activity"/>
    <property type="evidence" value="ECO:0007669"/>
    <property type="project" value="UniProtKB-UniRule"/>
</dbReference>
<organism evidence="18">
    <name type="scientific">Muribaculaceae bacterium Z82</name>
    <dbReference type="NCBI Taxonomy" id="2304548"/>
    <lineage>
        <taxon>Bacteria</taxon>
        <taxon>Pseudomonadati</taxon>
        <taxon>Bacteroidota</taxon>
        <taxon>Bacteroidia</taxon>
        <taxon>Bacteroidales</taxon>
        <taxon>Muribaculaceae</taxon>
    </lineage>
</organism>
<evidence type="ECO:0000256" key="4">
    <source>
        <dbReference type="ARBA" id="ARBA00004496"/>
    </source>
</evidence>
<evidence type="ECO:0000256" key="2">
    <source>
        <dbReference type="ARBA" id="ARBA00001946"/>
    </source>
</evidence>
<dbReference type="InterPro" id="IPR022898">
    <property type="entry name" value="RNase_HII"/>
</dbReference>
<feature type="binding site" evidence="14 15">
    <location>
        <position position="82"/>
    </location>
    <ligand>
        <name>a divalent metal cation</name>
        <dbReference type="ChEBI" id="CHEBI:60240"/>
    </ligand>
</feature>
<keyword evidence="11 14" id="KW-0255">Endonuclease</keyword>
<dbReference type="InterPro" id="IPR024567">
    <property type="entry name" value="RNase_HII/HIII_dom"/>
</dbReference>
<comment type="catalytic activity">
    <reaction evidence="1 14 15 16">
        <text>Endonucleolytic cleavage to 5'-phosphomonoester.</text>
        <dbReference type="EC" id="3.1.26.4"/>
    </reaction>
</comment>
<evidence type="ECO:0000256" key="16">
    <source>
        <dbReference type="RuleBase" id="RU003515"/>
    </source>
</evidence>
<gene>
    <name evidence="14" type="primary">rnhB</name>
    <name evidence="18" type="ORF">D1639_06945</name>
</gene>
<dbReference type="InterPro" id="IPR012337">
    <property type="entry name" value="RNaseH-like_sf"/>
</dbReference>
<dbReference type="CDD" id="cd07182">
    <property type="entry name" value="RNase_HII_bacteria_HII_like"/>
    <property type="match status" value="1"/>
</dbReference>
<dbReference type="InterPro" id="IPR036397">
    <property type="entry name" value="RNaseH_sf"/>
</dbReference>
<dbReference type="GO" id="GO:0005737">
    <property type="term" value="C:cytoplasm"/>
    <property type="evidence" value="ECO:0007669"/>
    <property type="project" value="UniProtKB-SubCell"/>
</dbReference>
<dbReference type="PROSITE" id="PS51975">
    <property type="entry name" value="RNASE_H_2"/>
    <property type="match status" value="1"/>
</dbReference>
<dbReference type="HAMAP" id="MF_00052_B">
    <property type="entry name" value="RNase_HII_B"/>
    <property type="match status" value="1"/>
</dbReference>
<evidence type="ECO:0000259" key="17">
    <source>
        <dbReference type="PROSITE" id="PS51975"/>
    </source>
</evidence>
<keyword evidence="13 14" id="KW-0464">Manganese</keyword>
<dbReference type="PANTHER" id="PTHR10954">
    <property type="entry name" value="RIBONUCLEASE H2 SUBUNIT A"/>
    <property type="match status" value="1"/>
</dbReference>
<evidence type="ECO:0000256" key="9">
    <source>
        <dbReference type="ARBA" id="ARBA00022722"/>
    </source>
</evidence>
<comment type="cofactor">
    <cofactor evidence="14 15">
        <name>Mn(2+)</name>
        <dbReference type="ChEBI" id="CHEBI:29035"/>
    </cofactor>
    <cofactor evidence="14 15">
        <name>Mg(2+)</name>
        <dbReference type="ChEBI" id="CHEBI:18420"/>
    </cofactor>
    <text evidence="14 15">Manganese or magnesium. Binds 1 divalent metal ion per monomer in the absence of substrate. May bind a second metal ion after substrate binding.</text>
</comment>
<dbReference type="GO" id="GO:0006298">
    <property type="term" value="P:mismatch repair"/>
    <property type="evidence" value="ECO:0007669"/>
    <property type="project" value="TreeGrafter"/>
</dbReference>
<keyword evidence="8 14" id="KW-0963">Cytoplasm</keyword>
<evidence type="ECO:0000256" key="8">
    <source>
        <dbReference type="ARBA" id="ARBA00022490"/>
    </source>
</evidence>
<dbReference type="GO" id="GO:0003723">
    <property type="term" value="F:RNA binding"/>
    <property type="evidence" value="ECO:0007669"/>
    <property type="project" value="UniProtKB-UniRule"/>
</dbReference>
<dbReference type="NCBIfam" id="NF000595">
    <property type="entry name" value="PRK00015.1-3"/>
    <property type="match status" value="1"/>
</dbReference>
<evidence type="ECO:0000313" key="18">
    <source>
        <dbReference type="EMBL" id="NBI34767.1"/>
    </source>
</evidence>
<evidence type="ECO:0000256" key="11">
    <source>
        <dbReference type="ARBA" id="ARBA00022759"/>
    </source>
</evidence>
<evidence type="ECO:0000256" key="13">
    <source>
        <dbReference type="ARBA" id="ARBA00023211"/>
    </source>
</evidence>
<dbReference type="EMBL" id="QWKH01000045">
    <property type="protein sequence ID" value="NBI34767.1"/>
    <property type="molecule type" value="Genomic_DNA"/>
</dbReference>
<evidence type="ECO:0000256" key="3">
    <source>
        <dbReference type="ARBA" id="ARBA00004065"/>
    </source>
</evidence>
<feature type="binding site" evidence="14 15">
    <location>
        <position position="83"/>
    </location>
    <ligand>
        <name>a divalent metal cation</name>
        <dbReference type="ChEBI" id="CHEBI:60240"/>
    </ligand>
</feature>
<comment type="caution">
    <text evidence="18">The sequence shown here is derived from an EMBL/GenBank/DDBJ whole genome shotgun (WGS) entry which is preliminary data.</text>
</comment>
<dbReference type="NCBIfam" id="NF000594">
    <property type="entry name" value="PRK00015.1-1"/>
    <property type="match status" value="1"/>
</dbReference>
<evidence type="ECO:0000256" key="1">
    <source>
        <dbReference type="ARBA" id="ARBA00000077"/>
    </source>
</evidence>
<keyword evidence="10 14" id="KW-0479">Metal-binding</keyword>
<dbReference type="SUPFAM" id="SSF53098">
    <property type="entry name" value="Ribonuclease H-like"/>
    <property type="match status" value="1"/>
</dbReference>
<dbReference type="EC" id="3.1.26.4" evidence="6 14"/>
<dbReference type="InterPro" id="IPR001352">
    <property type="entry name" value="RNase_HII/HIII"/>
</dbReference>
<proteinExistence type="inferred from homology"/>
<reference evidence="18" key="1">
    <citation type="submission" date="2018-08" db="EMBL/GenBank/DDBJ databases">
        <title>Murine metabolic-syndrome-specific gut microbial biobank.</title>
        <authorList>
            <person name="Liu C."/>
        </authorList>
    </citation>
    <scope>NUCLEOTIDE SEQUENCE [LARGE SCALE GENOMIC DNA]</scope>
    <source>
        <strain evidence="18">Z82</strain>
    </source>
</reference>
<evidence type="ECO:0000256" key="15">
    <source>
        <dbReference type="PROSITE-ProRule" id="PRU01319"/>
    </source>
</evidence>
<dbReference type="PANTHER" id="PTHR10954:SF18">
    <property type="entry name" value="RIBONUCLEASE HII"/>
    <property type="match status" value="1"/>
</dbReference>
<name>A0A7C9NM45_9BACT</name>
<accession>A0A7C9NM45</accession>
<comment type="subcellular location">
    <subcellularLocation>
        <location evidence="4 14">Cytoplasm</location>
    </subcellularLocation>
</comment>
<dbReference type="GO" id="GO:0043137">
    <property type="term" value="P:DNA replication, removal of RNA primer"/>
    <property type="evidence" value="ECO:0007669"/>
    <property type="project" value="TreeGrafter"/>
</dbReference>
<keyword evidence="9 14" id="KW-0540">Nuclease</keyword>
<comment type="cofactor">
    <cofactor evidence="2">
        <name>Mg(2+)</name>
        <dbReference type="ChEBI" id="CHEBI:18420"/>
    </cofactor>
</comment>
<evidence type="ECO:0000256" key="10">
    <source>
        <dbReference type="ARBA" id="ARBA00022723"/>
    </source>
</evidence>
<evidence type="ECO:0000256" key="12">
    <source>
        <dbReference type="ARBA" id="ARBA00022801"/>
    </source>
</evidence>
<keyword evidence="12 14" id="KW-0378">Hydrolase</keyword>
<sequence length="266" mass="28239">MDASGLSVKEVQALVAQAADDELPKLARQLRDDERAGVRRALATALHQAAKRQQEAERLEGMYAFEGGLASACGASVLVGLDEVGRGPLAGPLAVGAVVLPRHPRIARLNDSKQVAPAVREELAQQIKEEAAAWAVAYVEPAEIDAVGMTASLRKAFRAALAAVEEQAAGIGLVLVDGNPLGIDSRERNVVKGDGKCASIAAASIVAKVERDRLMERYDELYPEYGFASNKGYGSAAHEQAIRDFGLSPVHRASFCSRILQPTLFG</sequence>
<evidence type="ECO:0000256" key="7">
    <source>
        <dbReference type="ARBA" id="ARBA00019179"/>
    </source>
</evidence>
<dbReference type="GO" id="GO:0032299">
    <property type="term" value="C:ribonuclease H2 complex"/>
    <property type="evidence" value="ECO:0007669"/>
    <property type="project" value="TreeGrafter"/>
</dbReference>